<feature type="compositionally biased region" description="Polar residues" evidence="1">
    <location>
        <begin position="79"/>
        <end position="101"/>
    </location>
</feature>
<organism evidence="2 3">
    <name type="scientific">Platysternon megacephalum</name>
    <name type="common">big-headed turtle</name>
    <dbReference type="NCBI Taxonomy" id="55544"/>
    <lineage>
        <taxon>Eukaryota</taxon>
        <taxon>Metazoa</taxon>
        <taxon>Chordata</taxon>
        <taxon>Craniata</taxon>
        <taxon>Vertebrata</taxon>
        <taxon>Euteleostomi</taxon>
        <taxon>Archelosauria</taxon>
        <taxon>Testudinata</taxon>
        <taxon>Testudines</taxon>
        <taxon>Cryptodira</taxon>
        <taxon>Durocryptodira</taxon>
        <taxon>Testudinoidea</taxon>
        <taxon>Platysternidae</taxon>
        <taxon>Platysternon</taxon>
    </lineage>
</organism>
<keyword evidence="3" id="KW-1185">Reference proteome</keyword>
<dbReference type="EMBL" id="QXTE01000050">
    <property type="protein sequence ID" value="TFK09693.1"/>
    <property type="molecule type" value="Genomic_DNA"/>
</dbReference>
<evidence type="ECO:0000256" key="1">
    <source>
        <dbReference type="SAM" id="MobiDB-lite"/>
    </source>
</evidence>
<name>A0A4D9ENH9_9SAUR</name>
<protein>
    <submittedName>
        <fullName evidence="2">Epithelial splicing regulatory protein 2</fullName>
    </submittedName>
</protein>
<dbReference type="Proteomes" id="UP000297703">
    <property type="component" value="Unassembled WGS sequence"/>
</dbReference>
<feature type="region of interest" description="Disordered" evidence="1">
    <location>
        <begin position="57"/>
        <end position="101"/>
    </location>
</feature>
<accession>A0A4D9ENH9</accession>
<reference evidence="2 3" key="2">
    <citation type="submission" date="2019-04" db="EMBL/GenBank/DDBJ databases">
        <title>The genome sequence of big-headed turtle.</title>
        <authorList>
            <person name="Gong S."/>
        </authorList>
    </citation>
    <scope>NUCLEOTIDE SEQUENCE [LARGE SCALE GENOMIC DNA]</scope>
    <source>
        <strain evidence="2">DO16091913</strain>
        <tissue evidence="2">Muscle</tissue>
    </source>
</reference>
<evidence type="ECO:0000313" key="2">
    <source>
        <dbReference type="EMBL" id="TFK09693.1"/>
    </source>
</evidence>
<sequence length="164" mass="17279">MCSKWSVMLFLRFSPQNYNASKGARSPKKTGCFLPPNTRDGSNADPGGECNLNHTEVGEMGGRGGIRPSSLAKGGSCRGHSQVQGPCSTSHSVSSPKGNRSQTIGVLNTLGPGVEGQEAWADPPRGGTFSGGALTVLHSYCKLICIYNNSFRQLDVKGLHRVTG</sequence>
<proteinExistence type="predicted"/>
<evidence type="ECO:0000313" key="3">
    <source>
        <dbReference type="Proteomes" id="UP000297703"/>
    </source>
</evidence>
<gene>
    <name evidence="2" type="ORF">DR999_PMT07267</name>
</gene>
<comment type="caution">
    <text evidence="2">The sequence shown here is derived from an EMBL/GenBank/DDBJ whole genome shotgun (WGS) entry which is preliminary data.</text>
</comment>
<reference evidence="2 3" key="1">
    <citation type="submission" date="2019-04" db="EMBL/GenBank/DDBJ databases">
        <title>Draft genome of the big-headed turtle Platysternon megacephalum.</title>
        <authorList>
            <person name="Gong S."/>
        </authorList>
    </citation>
    <scope>NUCLEOTIDE SEQUENCE [LARGE SCALE GENOMIC DNA]</scope>
    <source>
        <strain evidence="2">DO16091913</strain>
        <tissue evidence="2">Muscle</tissue>
    </source>
</reference>
<dbReference type="AlphaFoldDB" id="A0A4D9ENH9"/>